<keyword evidence="2" id="KW-1133">Transmembrane helix</keyword>
<feature type="transmembrane region" description="Helical" evidence="2">
    <location>
        <begin position="613"/>
        <end position="635"/>
    </location>
</feature>
<evidence type="ECO:0000313" key="4">
    <source>
        <dbReference type="Proteomes" id="UP000224902"/>
    </source>
</evidence>
<organism evidence="3 4">
    <name type="scientific">Rhodococcus phage Weasels2</name>
    <dbReference type="NCBI Taxonomy" id="1897437"/>
    <lineage>
        <taxon>Viruses</taxon>
        <taxon>Duplodnaviria</taxon>
        <taxon>Heunggongvirae</taxon>
        <taxon>Uroviricota</taxon>
        <taxon>Caudoviricetes</taxon>
        <taxon>Weaselvirus</taxon>
        <taxon>Weaselvirus weasel</taxon>
    </lineage>
</organism>
<evidence type="ECO:0000256" key="1">
    <source>
        <dbReference type="SAM" id="Coils"/>
    </source>
</evidence>
<feature type="transmembrane region" description="Helical" evidence="2">
    <location>
        <begin position="642"/>
        <end position="666"/>
    </location>
</feature>
<gene>
    <name evidence="3" type="ORF">SEA_WEASELS2_86</name>
</gene>
<name>A0A1I9SA69_9CAUD</name>
<feature type="coiled-coil region" evidence="1">
    <location>
        <begin position="331"/>
        <end position="358"/>
    </location>
</feature>
<feature type="coiled-coil region" evidence="1">
    <location>
        <begin position="12"/>
        <end position="60"/>
    </location>
</feature>
<evidence type="ECO:0008006" key="5">
    <source>
        <dbReference type="Google" id="ProtNLM"/>
    </source>
</evidence>
<protein>
    <recommendedName>
        <fullName evidence="5">Tape measure protein</fullName>
    </recommendedName>
</protein>
<dbReference type="Proteomes" id="UP000224902">
    <property type="component" value="Segment"/>
</dbReference>
<keyword evidence="2" id="KW-0812">Transmembrane</keyword>
<keyword evidence="2" id="KW-0472">Membrane</keyword>
<keyword evidence="1" id="KW-0175">Coiled coil</keyword>
<dbReference type="EMBL" id="KX774321">
    <property type="protein sequence ID" value="AOZ63675.1"/>
    <property type="molecule type" value="Genomic_DNA"/>
</dbReference>
<evidence type="ECO:0000313" key="3">
    <source>
        <dbReference type="EMBL" id="AOZ63675.1"/>
    </source>
</evidence>
<keyword evidence="4" id="KW-1185">Reference proteome</keyword>
<proteinExistence type="predicted"/>
<dbReference type="Gene3D" id="1.10.287.1490">
    <property type="match status" value="1"/>
</dbReference>
<evidence type="ECO:0000256" key="2">
    <source>
        <dbReference type="SAM" id="Phobius"/>
    </source>
</evidence>
<sequence>MSNTVKVEIQGSESVSDAVDKAIAKLQQLKDRNIDINVDTDKAERKIDDLEKKIKALRDGNVDIDIDVDTSKADTKIDKLQAKLVALSDGTAKVDVDTKAARDKLTYLNARISALSENTPSIDVDTTKARAKLTYLHGRLKALGDEKVSIDVDTEKARDKIRYLHNRMAELGDKRIGVDIDTEKARDKIRYLKNSFKELTDANVAIDVDNSMALAKIAAVQTALDSLTDRTINIDVNDEAVGRAVRNSRGRNTTRTDSEFVTRELQRARDNGLDVDVNANFDDYDQEVKKRQKTTIKYEVDTTSLRDVFDSDKYKIGTVYKKDGEIIELEANVDLDDIKNLDAEVNRLNNKRIKFNVETTFDEDGEALERWVAVGRHRMRIAVDTEIDDDHVLALARGIQERQFVVHGQIDERVSEFMRRLDNNPNKRIRYTIETRDFDGQLMHVLREDNKVIKIIPNTDAFERDLADIEKNRTIRYDIERNDIDGEIRDFLNIGDRTIDVDVDVHDAEAVAKLALLTRRRTADVDVDVDRNGRLSNSLRNINTGFGTMGRLAGRVTSAFAGMTTRIPVLGGLFKSLNMANSGLGDMAANGGKIAGIAGPIGQAAIAVGAAALSMQIFSAVGVAGTTALTGGLYLTMAAMGAVSGVASALAGVVGGGLAAGFIYFASKAPEVSAAFDDLGNHVTSVMEDISSVVAPSLTRAAGMMSSSFDMMRPSLERMATGTSKLVDNLSGKLPAVAQALGPALEQAFRAGSKHLSVIGDALPGIITGFGNFMDKLGSVEVVKAATSVWNALPGIIEGTGTAIEKVAAGYNNLREFFSSSDLAPLKEGWAALKDTIGNINWTPLINGTKDAMNALGGFMESIDGENVEQMFTGIVNGVEGLTSAAEKLNLDGFLAGLSQVFGAFGKITDGMASIAKPALDGLNWIGDKVAGLFGADPIKIPTDVDLTKAQGKINEIKNMDIAPILIKLKIEELNEADNPTRKPMNFPVVPEVKPGSFSSLLDSLKQDTIPVNVDPKMNDISNLQSSLTGLNLTSDVIPKLKNATSLQQVADAIRLEIPMNPKLQNNADVQSLLDSIDAILKVKPDFEGGIGELQALLMAQDLVAKARAELENPESIADALATLDNILKVTPELSEVGSIQELLTGIKTFLNVTPQMRDTGALQSAIEGITTTIKPDISIDEGIGKIKDALSKINLEVNPELADFKADLEGQLAALEGIMKVRPELNGDSSIQSALAALNSWVRVTPRLDDADSISNLISMLEAVINVNPELNAGGVGAILDILRGMNAEFPVTPNLQQPPVMPGLDVTLNPTVPQSPIAVPGVVDPLNPPKGGLGDVFRIPGTVDPLNVPKTTSPLEVPGSITPLQLPSGIPGFNVPIKGTLDVDGIARSLENVTPSIGVLPTITNGSQILDQLNSMNAQIEAGVTIKDTGSVLDTLNNLEATVKANPEMGNADAIIAAIAAIRAILKPDVEPKFDGIMGKVPDLPAIDQPVKLKKDLSEAQTALPPIVQEVIVRRKAEPSVAANLQTIETKTVRLIPDTSALQAITIPPITVQVTVASNAAEIQGLISMIPLSITTQHTVQSNAAAVAGSIQQIPLSMNTQHTVSSNVADIDAQVRSIPATMLTEHTTTTNTQATIDLVNSIPKSSQTDHTVNTNVDSALSRIRSLSGQNTSSTHTVNVVVNGGGGLPGGASISAFSGMAGIGAAPMGMMGAASDGSSLFGAAGATGGLSNNFKFSQKTGGSLLKVATIVKGGIVKAWEDVGSSGGKSFMEGLSESLDAISKIINEVVNIGNSIKELMEALNPKPEGLENAAKDIADASKDIDKNLSNTADSVKTNSEAINKAVQFNPDVQGLQNIWGQVGQKIEGAFSKGIGSAQNTIGTAFSEIQATLSKPFQNLPEINLDQIVKGDFSSIFAGIEQKKAEFTQAFESAKQTALNAVPGLNDAFNQVGRDIGAAFGWGVDESIANMRAKNPEISSVLDTFTANATGIQTAWQNAGTQIGTAFQTGVDQTKALVTSKIQEVKGIIDAPIAAQPQIDMPAVLGGNFDSVLAAINVKKTEFEQAFTGIGNIATTTGPQIQANWSQMGTSMGQSFTGALDQSKALMQQAVDAAKQQLELPQTFTPNVQALPQAMDQNLNGLVSSIEQKKPEVDAAMQQLTQGAATSIPPTTSKHNIESNIAEVTAQINSLNGMVTSSTHMINVVTMGGGGIAGIAGIAGIGAAGMSGAAPIMGMAGAAGEGEGLTGALGAGGMTSDFRYTNGSGGSLLQISNLVKNGIIQAWEGLGEEVGTSFSNGISNSQVLVVDAIGDIVGLAGKTITVKQLVDVEGTVVGSIVEVGDTISAITGVTSSVGNLESVLGSVGNVISSVGGFGGALGVLGPIGQIISSLGTLFGLFGGWFGQHKGGAYVSSGSLNESGQMVHYNTQQTVNNHFDGGLLGDPERQAKKVLDVLELAGSSRRANAVLGNGELSV</sequence>
<accession>A0A1I9SA69</accession>
<reference evidence="4" key="1">
    <citation type="submission" date="2016-08" db="EMBL/GenBank/DDBJ databases">
        <authorList>
            <person name="Seilhamer J.J."/>
        </authorList>
    </citation>
    <scope>NUCLEOTIDE SEQUENCE [LARGE SCALE GENOMIC DNA]</scope>
</reference>